<dbReference type="EMBL" id="LUUK01000161">
    <property type="protein sequence ID" value="OAI19168.1"/>
    <property type="molecule type" value="Genomic_DNA"/>
</dbReference>
<reference evidence="3" key="1">
    <citation type="submission" date="2016-03" db="EMBL/GenBank/DDBJ databases">
        <authorList>
            <person name="Heylen K."/>
            <person name="De Vos P."/>
            <person name="Vekeman B."/>
        </authorList>
    </citation>
    <scope>NUCLEOTIDE SEQUENCE [LARGE SCALE GENOMIC DNA]</scope>
    <source>
        <strain evidence="3">R-45383</strain>
    </source>
</reference>
<comment type="caution">
    <text evidence="2">The sequence shown here is derived from an EMBL/GenBank/DDBJ whole genome shotgun (WGS) entry which is preliminary data.</text>
</comment>
<accession>A0A177NM56</accession>
<evidence type="ECO:0000313" key="3">
    <source>
        <dbReference type="Proteomes" id="UP000077628"/>
    </source>
</evidence>
<feature type="region of interest" description="Disordered" evidence="1">
    <location>
        <begin position="22"/>
        <end position="63"/>
    </location>
</feature>
<evidence type="ECO:0000313" key="2">
    <source>
        <dbReference type="EMBL" id="OAI19168.1"/>
    </source>
</evidence>
<proteinExistence type="predicted"/>
<keyword evidence="3" id="KW-1185">Reference proteome</keyword>
<protein>
    <submittedName>
        <fullName evidence="2">Uncharacterized protein</fullName>
    </submittedName>
</protein>
<evidence type="ECO:0000256" key="1">
    <source>
        <dbReference type="SAM" id="MobiDB-lite"/>
    </source>
</evidence>
<dbReference type="AlphaFoldDB" id="A0A177NM56"/>
<organism evidence="2 3">
    <name type="scientific">Methylomonas koyamae</name>
    <dbReference type="NCBI Taxonomy" id="702114"/>
    <lineage>
        <taxon>Bacteria</taxon>
        <taxon>Pseudomonadati</taxon>
        <taxon>Pseudomonadota</taxon>
        <taxon>Gammaproteobacteria</taxon>
        <taxon>Methylococcales</taxon>
        <taxon>Methylococcaceae</taxon>
        <taxon>Methylomonas</taxon>
    </lineage>
</organism>
<sequence length="72" mass="7653">MAISAAEQAGLSLAENYRRTPPALSAIRQTGSTLPTMPEPTDGRKRRGSRIPGTSPPNGAGRGYCLTYSRYA</sequence>
<name>A0A177NM56_9GAMM</name>
<dbReference type="Proteomes" id="UP000077628">
    <property type="component" value="Unassembled WGS sequence"/>
</dbReference>
<gene>
    <name evidence="2" type="ORF">A1355_04810</name>
</gene>